<evidence type="ECO:0000313" key="3">
    <source>
        <dbReference type="Proteomes" id="UP000266895"/>
    </source>
</evidence>
<proteinExistence type="predicted"/>
<gene>
    <name evidence="2" type="ORF">NCTC11636_00204</name>
</gene>
<dbReference type="Proteomes" id="UP000266895">
    <property type="component" value="Chromosome"/>
</dbReference>
<dbReference type="Pfam" id="PF06889">
    <property type="entry name" value="DUF1266"/>
    <property type="match status" value="1"/>
</dbReference>
<name>A0A3S4R1N8_9ACTO</name>
<evidence type="ECO:0000313" key="2">
    <source>
        <dbReference type="EMBL" id="VEG25767.1"/>
    </source>
</evidence>
<dbReference type="KEGG" id="ahw:NCTC11636_00204"/>
<dbReference type="AlphaFoldDB" id="A0A3S4R1N8"/>
<dbReference type="OrthoDB" id="3249854at2"/>
<reference evidence="2 3" key="1">
    <citation type="submission" date="2018-12" db="EMBL/GenBank/DDBJ databases">
        <authorList>
            <consortium name="Pathogen Informatics"/>
        </authorList>
    </citation>
    <scope>NUCLEOTIDE SEQUENCE [LARGE SCALE GENOMIC DNA]</scope>
    <source>
        <strain evidence="2 3">NCTC11636</strain>
    </source>
</reference>
<organism evidence="2 3">
    <name type="scientific">Actinomyces howellii</name>
    <dbReference type="NCBI Taxonomy" id="52771"/>
    <lineage>
        <taxon>Bacteria</taxon>
        <taxon>Bacillati</taxon>
        <taxon>Actinomycetota</taxon>
        <taxon>Actinomycetes</taxon>
        <taxon>Actinomycetales</taxon>
        <taxon>Actinomycetaceae</taxon>
        <taxon>Actinomyces</taxon>
    </lineage>
</organism>
<dbReference type="EMBL" id="LR134350">
    <property type="protein sequence ID" value="VEG25767.1"/>
    <property type="molecule type" value="Genomic_DNA"/>
</dbReference>
<dbReference type="RefSeq" id="WP_126381284.1">
    <property type="nucleotide sequence ID" value="NZ_LR134350.1"/>
</dbReference>
<protein>
    <recommendedName>
        <fullName evidence="1">DUF1266 domain-containing protein</fullName>
    </recommendedName>
</protein>
<feature type="domain" description="DUF1266" evidence="1">
    <location>
        <begin position="89"/>
        <end position="159"/>
    </location>
</feature>
<accession>A0A3S4R1N8</accession>
<sequence>MLTELNLLSAPIRFDDTLLNKPYEDLLRELSDTEISGWGRLNRMAAARGLKGAFGITDAASTIARCEELAEADGAWADPMVAAETVPALAMLAGAAGARGFDDCRIVRILTLARTARHIDESQLADLLGRHARRIAQRYAGWGQYLASVLVGKAVFQATFAVAGNDYIIDPRQFVDAVHVLALSAPVTLFRAPLWPGEDLRPLLGAVEPFVDADAVRAHRLAASGWLATAEHPLDAATSKLLTNKEASAGTFLRARDLAQEVFWHPVDMAGLGVVFDDLRRSRMPLWDLPARADGSAAKAFWAGVHLDHSHWSGVPFLRISDAGRLTAVLTEESCVVVTGSGLKRTWTPVPWDEARIHALVVPGERISFYLGETGLGDLFPNWSAPATADPGLSDRLNAFLAGMGPRLRSFTANNPL</sequence>
<evidence type="ECO:0000259" key="1">
    <source>
        <dbReference type="Pfam" id="PF06889"/>
    </source>
</evidence>
<keyword evidence="3" id="KW-1185">Reference proteome</keyword>
<dbReference type="InterPro" id="IPR009677">
    <property type="entry name" value="DUF1266"/>
</dbReference>